<name>A0A1Q6HPL9_BACUN</name>
<dbReference type="EMBL" id="MNQU01000341">
    <property type="protein sequence ID" value="OKZ28512.1"/>
    <property type="molecule type" value="Genomic_DNA"/>
</dbReference>
<proteinExistence type="predicted"/>
<reference evidence="3 4" key="1">
    <citation type="journal article" date="2016" name="Nat. Biotechnol.">
        <title>Measurement of bacterial replication rates in microbial communities.</title>
        <authorList>
            <person name="Brown C.T."/>
            <person name="Olm M.R."/>
            <person name="Thomas B.C."/>
            <person name="Banfield J.F."/>
        </authorList>
    </citation>
    <scope>NUCLEOTIDE SEQUENCE [LARGE SCALE GENOMIC DNA]</scope>
    <source>
        <strain evidence="3">45_41</strain>
    </source>
</reference>
<keyword evidence="1" id="KW-1133">Transmembrane helix</keyword>
<evidence type="ECO:0000256" key="1">
    <source>
        <dbReference type="SAM" id="Phobius"/>
    </source>
</evidence>
<keyword evidence="1" id="KW-0472">Membrane</keyword>
<evidence type="ECO:0000313" key="4">
    <source>
        <dbReference type="Proteomes" id="UP000186549"/>
    </source>
</evidence>
<comment type="caution">
    <text evidence="3">The sequence shown here is derived from an EMBL/GenBank/DDBJ whole genome shotgun (WGS) entry which is preliminary data.</text>
</comment>
<dbReference type="GO" id="GO:0016747">
    <property type="term" value="F:acyltransferase activity, transferring groups other than amino-acyl groups"/>
    <property type="evidence" value="ECO:0007669"/>
    <property type="project" value="InterPro"/>
</dbReference>
<evidence type="ECO:0000313" key="3">
    <source>
        <dbReference type="EMBL" id="OKZ28512.1"/>
    </source>
</evidence>
<feature type="transmembrane region" description="Helical" evidence="1">
    <location>
        <begin position="42"/>
        <end position="59"/>
    </location>
</feature>
<keyword evidence="1" id="KW-0812">Transmembrane</keyword>
<feature type="transmembrane region" description="Helical" evidence="1">
    <location>
        <begin position="142"/>
        <end position="161"/>
    </location>
</feature>
<feature type="transmembrane region" description="Helical" evidence="1">
    <location>
        <begin position="12"/>
        <end position="30"/>
    </location>
</feature>
<organism evidence="3 4">
    <name type="scientific">Bacteroides uniformis</name>
    <dbReference type="NCBI Taxonomy" id="820"/>
    <lineage>
        <taxon>Bacteria</taxon>
        <taxon>Pseudomonadati</taxon>
        <taxon>Bacteroidota</taxon>
        <taxon>Bacteroidia</taxon>
        <taxon>Bacteroidales</taxon>
        <taxon>Bacteroidaceae</taxon>
        <taxon>Bacteroides</taxon>
    </lineage>
</organism>
<dbReference type="Proteomes" id="UP000186549">
    <property type="component" value="Unassembled WGS sequence"/>
</dbReference>
<evidence type="ECO:0000259" key="2">
    <source>
        <dbReference type="Pfam" id="PF01757"/>
    </source>
</evidence>
<gene>
    <name evidence="3" type="ORF">BHV79_19035</name>
</gene>
<feature type="transmembrane region" description="Helical" evidence="1">
    <location>
        <begin position="79"/>
        <end position="101"/>
    </location>
</feature>
<dbReference type="AlphaFoldDB" id="A0A1Q6HPL9"/>
<dbReference type="Pfam" id="PF01757">
    <property type="entry name" value="Acyl_transf_3"/>
    <property type="match status" value="1"/>
</dbReference>
<feature type="domain" description="Acyltransferase 3" evidence="2">
    <location>
        <begin position="9"/>
        <end position="164"/>
    </location>
</feature>
<sequence>MKNYSRTSYVDIAKGIAILSVVLLHVDFVYPKFSFINISAMLGWYWHVPVFFLIGGFFLKEERLLQPVSFIKGKFKSLYLLALYIYLPATLLHNVFFQLGWYSPDVVYGGKIIAEWDVKEYAIGIAKTLLCAGREPIMGAMWFVYALLFALCGYSIVIYIVNKCK</sequence>
<protein>
    <recommendedName>
        <fullName evidence="2">Acyltransferase 3 domain-containing protein</fullName>
    </recommendedName>
</protein>
<dbReference type="InterPro" id="IPR002656">
    <property type="entry name" value="Acyl_transf_3_dom"/>
</dbReference>
<accession>A0A1Q6HPL9</accession>